<keyword evidence="18" id="KW-0802">TPR repeat</keyword>
<evidence type="ECO:0000313" key="22">
    <source>
        <dbReference type="EMBL" id="KAK1281276.1"/>
    </source>
</evidence>
<evidence type="ECO:0000256" key="17">
    <source>
        <dbReference type="ARBA" id="ARBA00064664"/>
    </source>
</evidence>
<dbReference type="InterPro" id="IPR029060">
    <property type="entry name" value="PIN-like_dom_sf"/>
</dbReference>
<dbReference type="EMBL" id="JAUJYN010000001">
    <property type="protein sequence ID" value="KAK1281276.1"/>
    <property type="molecule type" value="Genomic_DNA"/>
</dbReference>
<dbReference type="PRINTS" id="PR00853">
    <property type="entry name" value="XPGRADSUPER"/>
</dbReference>
<comment type="subcellular location">
    <subcellularLocation>
        <location evidence="1 19">Nucleus</location>
    </subcellularLocation>
</comment>
<keyword evidence="8 19" id="KW-0269">Exonuclease</keyword>
<evidence type="ECO:0000313" key="23">
    <source>
        <dbReference type="Proteomes" id="UP001179952"/>
    </source>
</evidence>
<accession>A0AAV9BXP2</accession>
<name>A0AAV9BXP2_ACOGR</name>
<keyword evidence="23" id="KW-1185">Reference proteome</keyword>
<dbReference type="CDD" id="cd09901">
    <property type="entry name" value="H3TH_FEN1-like"/>
    <property type="match status" value="1"/>
</dbReference>
<reference evidence="22" key="2">
    <citation type="submission" date="2023-06" db="EMBL/GenBank/DDBJ databases">
        <authorList>
            <person name="Ma L."/>
            <person name="Liu K.-W."/>
            <person name="Li Z."/>
            <person name="Hsiao Y.-Y."/>
            <person name="Qi Y."/>
            <person name="Fu T."/>
            <person name="Tang G."/>
            <person name="Zhang D."/>
            <person name="Sun W.-H."/>
            <person name="Liu D.-K."/>
            <person name="Li Y."/>
            <person name="Chen G.-Z."/>
            <person name="Liu X.-D."/>
            <person name="Liao X.-Y."/>
            <person name="Jiang Y.-T."/>
            <person name="Yu X."/>
            <person name="Hao Y."/>
            <person name="Huang J."/>
            <person name="Zhao X.-W."/>
            <person name="Ke S."/>
            <person name="Chen Y.-Y."/>
            <person name="Wu W.-L."/>
            <person name="Hsu J.-L."/>
            <person name="Lin Y.-F."/>
            <person name="Huang M.-D."/>
            <person name="Li C.-Y."/>
            <person name="Huang L."/>
            <person name="Wang Z.-W."/>
            <person name="Zhao X."/>
            <person name="Zhong W.-Y."/>
            <person name="Peng D.-H."/>
            <person name="Ahmad S."/>
            <person name="Lan S."/>
            <person name="Zhang J.-S."/>
            <person name="Tsai W.-C."/>
            <person name="Van De Peer Y."/>
            <person name="Liu Z.-J."/>
        </authorList>
    </citation>
    <scope>NUCLEOTIDE SEQUENCE</scope>
    <source>
        <strain evidence="22">SCP</strain>
        <tissue evidence="22">Leaves</tissue>
    </source>
</reference>
<evidence type="ECO:0000256" key="2">
    <source>
        <dbReference type="ARBA" id="ARBA00022553"/>
    </source>
</evidence>
<dbReference type="InterPro" id="IPR036279">
    <property type="entry name" value="5-3_exonuclease_C_sf"/>
</dbReference>
<proteinExistence type="inferred from homology"/>
<keyword evidence="10" id="KW-0391">Immunity</keyword>
<protein>
    <recommendedName>
        <fullName evidence="19">Exonuclease 1</fullName>
        <ecNumber evidence="19">3.1.-.-</ecNumber>
    </recommendedName>
</protein>
<dbReference type="PROSITE" id="PS00842">
    <property type="entry name" value="XPG_2"/>
    <property type="match status" value="1"/>
</dbReference>
<evidence type="ECO:0000256" key="19">
    <source>
        <dbReference type="RuleBase" id="RU910737"/>
    </source>
</evidence>
<feature type="region of interest" description="Disordered" evidence="20">
    <location>
        <begin position="385"/>
        <end position="431"/>
    </location>
</feature>
<dbReference type="SMART" id="SM00484">
    <property type="entry name" value="XPGI"/>
    <property type="match status" value="1"/>
</dbReference>
<keyword evidence="6 19" id="KW-0227">DNA damage</keyword>
<dbReference type="SUPFAM" id="SSF47807">
    <property type="entry name" value="5' to 3' exonuclease, C-terminal subdomain"/>
    <property type="match status" value="1"/>
</dbReference>
<evidence type="ECO:0000256" key="15">
    <source>
        <dbReference type="ARBA" id="ARBA00023254"/>
    </source>
</evidence>
<comment type="function">
    <text evidence="16">5'-&gt;3' double-stranded DNA exonuclease which may also possess a cryptic 3'-&gt;5' double-stranded DNA exonuclease activity. Functions in DNA mismatch repair (MMR) to excise mismatch-containing DNA tracts directed by strand breaks located either 5' or 3' to the mismatch. Also exhibits endonuclease activity against 5'-overhanging flap structures similar to those generated by displacement synthesis when DNA polymerase encounters the 5'-end of a downstream Okazaki fragment. Required for somatic hypermutation (SHM) and class switch recombination (CSR) of immunoglobulin genes. Essential for male and female meiosis.</text>
</comment>
<keyword evidence="2" id="KW-0597">Phosphoprotein</keyword>
<keyword evidence="19" id="KW-0228">DNA excision</keyword>
<dbReference type="GO" id="GO:0035312">
    <property type="term" value="F:5'-3' DNA exonuclease activity"/>
    <property type="evidence" value="ECO:0007669"/>
    <property type="project" value="UniProtKB-UniRule"/>
</dbReference>
<organism evidence="22 23">
    <name type="scientific">Acorus gramineus</name>
    <name type="common">Dwarf sweet flag</name>
    <dbReference type="NCBI Taxonomy" id="55184"/>
    <lineage>
        <taxon>Eukaryota</taxon>
        <taxon>Viridiplantae</taxon>
        <taxon>Streptophyta</taxon>
        <taxon>Embryophyta</taxon>
        <taxon>Tracheophyta</taxon>
        <taxon>Spermatophyta</taxon>
        <taxon>Magnoliopsida</taxon>
        <taxon>Liliopsida</taxon>
        <taxon>Acoraceae</taxon>
        <taxon>Acorus</taxon>
    </lineage>
</organism>
<evidence type="ECO:0000256" key="4">
    <source>
        <dbReference type="ARBA" id="ARBA00022723"/>
    </source>
</evidence>
<gene>
    <name evidence="22" type="ORF">QJS04_geneDACA002994</name>
</gene>
<dbReference type="EC" id="3.1.-.-" evidence="19"/>
<dbReference type="Gene3D" id="3.40.50.1010">
    <property type="entry name" value="5'-nuclease"/>
    <property type="match status" value="1"/>
</dbReference>
<dbReference type="Gene3D" id="1.10.150.20">
    <property type="entry name" value="5' to 3' exonuclease, C-terminal subdomain"/>
    <property type="match status" value="1"/>
</dbReference>
<dbReference type="GO" id="GO:0003677">
    <property type="term" value="F:DNA binding"/>
    <property type="evidence" value="ECO:0007669"/>
    <property type="project" value="UniProtKB-UniRule"/>
</dbReference>
<evidence type="ECO:0000256" key="7">
    <source>
        <dbReference type="ARBA" id="ARBA00022801"/>
    </source>
</evidence>
<dbReference type="FunFam" id="3.40.50.1010:FF:000111">
    <property type="entry name" value="Exonuclease 1"/>
    <property type="match status" value="1"/>
</dbReference>
<comment type="subunit">
    <text evidence="17">Interacts with the MLH1-PMS2 heterodimer via MLH1. Interacts with MSH3. Interacts with the MSH2-MSH6 heterodimer via MSH2, and this interaction may increase the processivity of the 5'-&gt;3' exonuclease activity. Interacts with PCNA, and this interaction may both stimulate the cryptic 3'-&gt;5' exonuclease activity and suppress the 5'-&gt;3' exonuclease activity. Interacts with WRN, and this interaction stimulates both the 5'-&gt;3' exonuclease activity and cleavage of 5'-overhanging flap structures. Interacts with RECQL/RECQ1, and this interaction stimulates cleavage of 5'-overhanging flap structures. Interacts with DNA helicase ZGRF1; the interaction is increased following DNA damage induction.</text>
</comment>
<dbReference type="Pfam" id="PF00752">
    <property type="entry name" value="XPG_N"/>
    <property type="match status" value="1"/>
</dbReference>
<dbReference type="PANTHER" id="PTHR11081">
    <property type="entry name" value="FLAP ENDONUCLEASE FAMILY MEMBER"/>
    <property type="match status" value="1"/>
</dbReference>
<evidence type="ECO:0000256" key="8">
    <source>
        <dbReference type="ARBA" id="ARBA00022839"/>
    </source>
</evidence>
<dbReference type="GO" id="GO:0006281">
    <property type="term" value="P:DNA repair"/>
    <property type="evidence" value="ECO:0007669"/>
    <property type="project" value="UniProtKB-UniRule"/>
</dbReference>
<comment type="caution">
    <text evidence="22">The sequence shown here is derived from an EMBL/GenBank/DDBJ whole genome shotgun (WGS) entry which is preliminary data.</text>
</comment>
<feature type="compositionally biased region" description="Polar residues" evidence="20">
    <location>
        <begin position="419"/>
        <end position="428"/>
    </location>
</feature>
<evidence type="ECO:0000256" key="14">
    <source>
        <dbReference type="ARBA" id="ARBA00023242"/>
    </source>
</evidence>
<dbReference type="SMART" id="SM00279">
    <property type="entry name" value="HhH2"/>
    <property type="match status" value="1"/>
</dbReference>
<dbReference type="PROSITE" id="PS50005">
    <property type="entry name" value="TPR"/>
    <property type="match status" value="1"/>
</dbReference>
<keyword evidence="9 19" id="KW-0460">Magnesium</keyword>
<dbReference type="GO" id="GO:0051321">
    <property type="term" value="P:meiotic cell cycle"/>
    <property type="evidence" value="ECO:0007669"/>
    <property type="project" value="UniProtKB-KW"/>
</dbReference>
<keyword evidence="11" id="KW-0007">Acetylation</keyword>
<dbReference type="GO" id="GO:0017108">
    <property type="term" value="F:5'-flap endonuclease activity"/>
    <property type="evidence" value="ECO:0007669"/>
    <property type="project" value="TreeGrafter"/>
</dbReference>
<evidence type="ECO:0000256" key="11">
    <source>
        <dbReference type="ARBA" id="ARBA00022990"/>
    </source>
</evidence>
<comment type="cofactor">
    <cofactor evidence="19">
        <name>Mg(2+)</name>
        <dbReference type="ChEBI" id="CHEBI:18420"/>
    </cofactor>
    <text evidence="19">Binds 2 magnesium ions per subunit. They probably participate in the reaction catalyzed by the enzyme. May bind an additional third magnesium ion after substrate binding.</text>
</comment>
<dbReference type="Pfam" id="PF00867">
    <property type="entry name" value="XPG_I"/>
    <property type="match status" value="1"/>
</dbReference>
<dbReference type="AlphaFoldDB" id="A0AAV9BXP2"/>
<dbReference type="Proteomes" id="UP001179952">
    <property type="component" value="Unassembled WGS sequence"/>
</dbReference>
<keyword evidence="14 19" id="KW-0539">Nucleus</keyword>
<keyword evidence="3 19" id="KW-0540">Nuclease</keyword>
<evidence type="ECO:0000259" key="21">
    <source>
        <dbReference type="SMART" id="SM00484"/>
    </source>
</evidence>
<dbReference type="FunFam" id="1.10.150.20:FF:000011">
    <property type="entry name" value="exonuclease 1"/>
    <property type="match status" value="1"/>
</dbReference>
<evidence type="ECO:0000256" key="5">
    <source>
        <dbReference type="ARBA" id="ARBA00022759"/>
    </source>
</evidence>
<evidence type="ECO:0000256" key="16">
    <source>
        <dbReference type="ARBA" id="ARBA00057694"/>
    </source>
</evidence>
<dbReference type="InterPro" id="IPR044752">
    <property type="entry name" value="PIN-like_EXO1"/>
</dbReference>
<keyword evidence="13 19" id="KW-0234">DNA repair</keyword>
<dbReference type="InterPro" id="IPR006084">
    <property type="entry name" value="XPG/Rad2"/>
</dbReference>
<dbReference type="GO" id="GO:0046872">
    <property type="term" value="F:metal ion binding"/>
    <property type="evidence" value="ECO:0007669"/>
    <property type="project" value="UniProtKB-UniRule"/>
</dbReference>
<evidence type="ECO:0000256" key="1">
    <source>
        <dbReference type="ARBA" id="ARBA00004123"/>
    </source>
</evidence>
<feature type="repeat" description="TPR" evidence="18">
    <location>
        <begin position="56"/>
        <end position="89"/>
    </location>
</feature>
<evidence type="ECO:0000256" key="20">
    <source>
        <dbReference type="SAM" id="MobiDB-lite"/>
    </source>
</evidence>
<dbReference type="InterPro" id="IPR008918">
    <property type="entry name" value="HhH2"/>
</dbReference>
<evidence type="ECO:0000256" key="9">
    <source>
        <dbReference type="ARBA" id="ARBA00022842"/>
    </source>
</evidence>
<dbReference type="SUPFAM" id="SSF88723">
    <property type="entry name" value="PIN domain-like"/>
    <property type="match status" value="1"/>
</dbReference>
<keyword evidence="7 19" id="KW-0378">Hydrolase</keyword>
<keyword evidence="4 19" id="KW-0479">Metal-binding</keyword>
<evidence type="ECO:0000256" key="13">
    <source>
        <dbReference type="ARBA" id="ARBA00023204"/>
    </source>
</evidence>
<evidence type="ECO:0000256" key="3">
    <source>
        <dbReference type="ARBA" id="ARBA00022722"/>
    </source>
</evidence>
<reference evidence="22" key="1">
    <citation type="journal article" date="2023" name="Nat. Commun.">
        <title>Diploid and tetraploid genomes of Acorus and the evolution of monocots.</title>
        <authorList>
            <person name="Ma L."/>
            <person name="Liu K.W."/>
            <person name="Li Z."/>
            <person name="Hsiao Y.Y."/>
            <person name="Qi Y."/>
            <person name="Fu T."/>
            <person name="Tang G.D."/>
            <person name="Zhang D."/>
            <person name="Sun W.H."/>
            <person name="Liu D.K."/>
            <person name="Li Y."/>
            <person name="Chen G.Z."/>
            <person name="Liu X.D."/>
            <person name="Liao X.Y."/>
            <person name="Jiang Y.T."/>
            <person name="Yu X."/>
            <person name="Hao Y."/>
            <person name="Huang J."/>
            <person name="Zhao X.W."/>
            <person name="Ke S."/>
            <person name="Chen Y.Y."/>
            <person name="Wu W.L."/>
            <person name="Hsu J.L."/>
            <person name="Lin Y.F."/>
            <person name="Huang M.D."/>
            <person name="Li C.Y."/>
            <person name="Huang L."/>
            <person name="Wang Z.W."/>
            <person name="Zhao X."/>
            <person name="Zhong W.Y."/>
            <person name="Peng D.H."/>
            <person name="Ahmad S."/>
            <person name="Lan S."/>
            <person name="Zhang J.S."/>
            <person name="Tsai W.C."/>
            <person name="Van de Peer Y."/>
            <person name="Liu Z.J."/>
        </authorList>
    </citation>
    <scope>NUCLEOTIDE SEQUENCE</scope>
    <source>
        <strain evidence="22">SCP</strain>
    </source>
</reference>
<dbReference type="PANTHER" id="PTHR11081:SF8">
    <property type="entry name" value="EXONUCLEASE 1"/>
    <property type="match status" value="1"/>
</dbReference>
<feature type="domain" description="XPG-I" evidence="21">
    <location>
        <begin position="98"/>
        <end position="188"/>
    </location>
</feature>
<dbReference type="CDD" id="cd09857">
    <property type="entry name" value="PIN_EXO1"/>
    <property type="match status" value="1"/>
</dbReference>
<keyword evidence="12 19" id="KW-0238">DNA-binding</keyword>
<sequence length="509" mass="56736">MELCMNSRSDASSRYLQYFMHYVNLLRHYKISPVVVFDGGNLPFKAATEGDRKRRRNANLELAKEKLSQANTNAAIEYFKKAVSITPSMAHQLIQILRSENVEFIVAPYEADAQLAYLSSIESDQGGIDAVITEDSDLLAYGCPAVIFKMDRYGNGEEILMDRVFSTSSGGLSFQHFDKELFTGMCILAGCDFLPSVPGIGTKSAYTLVSKYTNLDRVISSIKHGKKGSLMTEDYPKSFIKALALFHHARIYDMNTKSLKPMKPLPPKFLQSLDSDLDVLGPEIPPSLAVEIAEGRVDPITMKAFDHIPEAKIPVLIRTVNDFHRDEIEVTSTQKSCFTIFSTHKSREEKITVLKQKTMEDGKLLNEAAALGKLITKADHPQRLESNATQKREFPDNNPFKKRRTLGDGNSCLRERTPNKTMTKQESVVTDAGTPNEVLCEAATEQDSVVTDAGTPNEVLCETLNTQESVVSKITKRTLIKKGKSERKSKIKNNKTSGDSSIIKFLTRT</sequence>
<dbReference type="InterPro" id="IPR019734">
    <property type="entry name" value="TPR_rpt"/>
</dbReference>
<evidence type="ECO:0000256" key="18">
    <source>
        <dbReference type="PROSITE-ProRule" id="PRU00339"/>
    </source>
</evidence>
<dbReference type="GO" id="GO:0005634">
    <property type="term" value="C:nucleus"/>
    <property type="evidence" value="ECO:0007669"/>
    <property type="project" value="UniProtKB-SubCell"/>
</dbReference>
<dbReference type="InterPro" id="IPR019974">
    <property type="entry name" value="XPG_CS"/>
</dbReference>
<evidence type="ECO:0000256" key="6">
    <source>
        <dbReference type="ARBA" id="ARBA00022763"/>
    </source>
</evidence>
<keyword evidence="15" id="KW-0469">Meiosis</keyword>
<dbReference type="InterPro" id="IPR006085">
    <property type="entry name" value="XPG_DNA_repair_N"/>
</dbReference>
<keyword evidence="5" id="KW-0255">Endonuclease</keyword>
<comment type="similarity">
    <text evidence="19">Belongs to the XPG/RAD2 endonuclease family. EXO1 subfamily.</text>
</comment>
<dbReference type="GO" id="GO:0002376">
    <property type="term" value="P:immune system process"/>
    <property type="evidence" value="ECO:0007669"/>
    <property type="project" value="UniProtKB-KW"/>
</dbReference>
<evidence type="ECO:0000256" key="12">
    <source>
        <dbReference type="ARBA" id="ARBA00023125"/>
    </source>
</evidence>
<dbReference type="InterPro" id="IPR006086">
    <property type="entry name" value="XPG-I_dom"/>
</dbReference>
<keyword evidence="19" id="KW-0267">Excision nuclease</keyword>
<evidence type="ECO:0000256" key="10">
    <source>
        <dbReference type="ARBA" id="ARBA00022859"/>
    </source>
</evidence>